<dbReference type="CDD" id="cd00067">
    <property type="entry name" value="GAL4"/>
    <property type="match status" value="1"/>
</dbReference>
<dbReference type="PANTHER" id="PTHR31313:SF78">
    <property type="entry name" value="TRANSCRIPTION FACTOR DOMAIN-CONTAINING PROTEIN"/>
    <property type="match status" value="1"/>
</dbReference>
<keyword evidence="2" id="KW-0479">Metal-binding</keyword>
<organism evidence="10 11">
    <name type="scientific">Fomitopsis schrenkii</name>
    <name type="common">Brown rot fungus</name>
    <dbReference type="NCBI Taxonomy" id="2126942"/>
    <lineage>
        <taxon>Eukaryota</taxon>
        <taxon>Fungi</taxon>
        <taxon>Dikarya</taxon>
        <taxon>Basidiomycota</taxon>
        <taxon>Agaricomycotina</taxon>
        <taxon>Agaricomycetes</taxon>
        <taxon>Polyporales</taxon>
        <taxon>Fomitopsis</taxon>
    </lineage>
</organism>
<dbReference type="Pfam" id="PF00172">
    <property type="entry name" value="Zn_clus"/>
    <property type="match status" value="1"/>
</dbReference>
<dbReference type="GO" id="GO:0003677">
    <property type="term" value="F:DNA binding"/>
    <property type="evidence" value="ECO:0007669"/>
    <property type="project" value="UniProtKB-KW"/>
</dbReference>
<evidence type="ECO:0000256" key="2">
    <source>
        <dbReference type="ARBA" id="ARBA00022723"/>
    </source>
</evidence>
<proteinExistence type="predicted"/>
<reference evidence="10 11" key="1">
    <citation type="journal article" date="2012" name="Science">
        <title>The Paleozoic origin of enzymatic lignin decomposition reconstructed from 31 fungal genomes.</title>
        <authorList>
            <person name="Floudas D."/>
            <person name="Binder M."/>
            <person name="Riley R."/>
            <person name="Barry K."/>
            <person name="Blanchette R.A."/>
            <person name="Henrissat B."/>
            <person name="Martinez A.T."/>
            <person name="Otillar R."/>
            <person name="Spatafora J.W."/>
            <person name="Yadav J.S."/>
            <person name="Aerts A."/>
            <person name="Benoit I."/>
            <person name="Boyd A."/>
            <person name="Carlson A."/>
            <person name="Copeland A."/>
            <person name="Coutinho P.M."/>
            <person name="de Vries R.P."/>
            <person name="Ferreira P."/>
            <person name="Findley K."/>
            <person name="Foster B."/>
            <person name="Gaskell J."/>
            <person name="Glotzer D."/>
            <person name="Gorecki P."/>
            <person name="Heitman J."/>
            <person name="Hesse C."/>
            <person name="Hori C."/>
            <person name="Igarashi K."/>
            <person name="Jurgens J.A."/>
            <person name="Kallen N."/>
            <person name="Kersten P."/>
            <person name="Kohler A."/>
            <person name="Kuees U."/>
            <person name="Kumar T.K.A."/>
            <person name="Kuo A."/>
            <person name="LaButti K."/>
            <person name="Larrondo L.F."/>
            <person name="Lindquist E."/>
            <person name="Ling A."/>
            <person name="Lombard V."/>
            <person name="Lucas S."/>
            <person name="Lundell T."/>
            <person name="Martin R."/>
            <person name="McLaughlin D.J."/>
            <person name="Morgenstern I."/>
            <person name="Morin E."/>
            <person name="Murat C."/>
            <person name="Nagy L.G."/>
            <person name="Nolan M."/>
            <person name="Ohm R.A."/>
            <person name="Patyshakuliyeva A."/>
            <person name="Rokas A."/>
            <person name="Ruiz-Duenas F.J."/>
            <person name="Sabat G."/>
            <person name="Salamov A."/>
            <person name="Samejima M."/>
            <person name="Schmutz J."/>
            <person name="Slot J.C."/>
            <person name="St John F."/>
            <person name="Stenlid J."/>
            <person name="Sun H."/>
            <person name="Sun S."/>
            <person name="Syed K."/>
            <person name="Tsang A."/>
            <person name="Wiebenga A."/>
            <person name="Young D."/>
            <person name="Pisabarro A."/>
            <person name="Eastwood D.C."/>
            <person name="Martin F."/>
            <person name="Cullen D."/>
            <person name="Grigoriev I.V."/>
            <person name="Hibbett D.S."/>
        </authorList>
    </citation>
    <scope>NUCLEOTIDE SEQUENCE</scope>
    <source>
        <strain evidence="11">FP-58527</strain>
    </source>
</reference>
<dbReference type="AlphaFoldDB" id="S8EA58"/>
<evidence type="ECO:0000313" key="11">
    <source>
        <dbReference type="Proteomes" id="UP000015241"/>
    </source>
</evidence>
<dbReference type="OrthoDB" id="2123952at2759"/>
<keyword evidence="11" id="KW-1185">Reference proteome</keyword>
<dbReference type="PROSITE" id="PS50048">
    <property type="entry name" value="ZN2_CY6_FUNGAL_2"/>
    <property type="match status" value="1"/>
</dbReference>
<dbReference type="InterPro" id="IPR036864">
    <property type="entry name" value="Zn2-C6_fun-type_DNA-bd_sf"/>
</dbReference>
<dbReference type="InterPro" id="IPR001138">
    <property type="entry name" value="Zn2Cys6_DnaBD"/>
</dbReference>
<evidence type="ECO:0000259" key="9">
    <source>
        <dbReference type="PROSITE" id="PS50048"/>
    </source>
</evidence>
<comment type="subcellular location">
    <subcellularLocation>
        <location evidence="1">Nucleus</location>
    </subcellularLocation>
</comment>
<evidence type="ECO:0000256" key="6">
    <source>
        <dbReference type="ARBA" id="ARBA00023163"/>
    </source>
</evidence>
<keyword evidence="5" id="KW-0238">DNA-binding</keyword>
<gene>
    <name evidence="10" type="ORF">FOMPIDRAFT_90198</name>
</gene>
<feature type="region of interest" description="Disordered" evidence="8">
    <location>
        <begin position="911"/>
        <end position="930"/>
    </location>
</feature>
<dbReference type="PROSITE" id="PS00463">
    <property type="entry name" value="ZN2_CY6_FUNGAL_1"/>
    <property type="match status" value="1"/>
</dbReference>
<dbReference type="HOGENOM" id="CLU_004748_1_0_1"/>
<keyword evidence="6" id="KW-0804">Transcription</keyword>
<dbReference type="InterPro" id="IPR007219">
    <property type="entry name" value="XnlR_reg_dom"/>
</dbReference>
<dbReference type="eggNOG" id="ENOG502QW0K">
    <property type="taxonomic scope" value="Eukaryota"/>
</dbReference>
<dbReference type="InterPro" id="IPR051615">
    <property type="entry name" value="Transcr_Regulatory_Elem"/>
</dbReference>
<dbReference type="FunCoup" id="S8EA58">
    <property type="interactions" value="33"/>
</dbReference>
<feature type="region of interest" description="Disordered" evidence="8">
    <location>
        <begin position="1"/>
        <end position="33"/>
    </location>
</feature>
<dbReference type="GO" id="GO:0006351">
    <property type="term" value="P:DNA-templated transcription"/>
    <property type="evidence" value="ECO:0007669"/>
    <property type="project" value="InterPro"/>
</dbReference>
<evidence type="ECO:0000256" key="8">
    <source>
        <dbReference type="SAM" id="MobiDB-lite"/>
    </source>
</evidence>
<dbReference type="Pfam" id="PF04082">
    <property type="entry name" value="Fungal_trans"/>
    <property type="match status" value="1"/>
</dbReference>
<evidence type="ECO:0000313" key="10">
    <source>
        <dbReference type="EMBL" id="EPT01533.1"/>
    </source>
</evidence>
<dbReference type="GO" id="GO:0005634">
    <property type="term" value="C:nucleus"/>
    <property type="evidence" value="ECO:0007669"/>
    <property type="project" value="UniProtKB-SubCell"/>
</dbReference>
<evidence type="ECO:0000256" key="7">
    <source>
        <dbReference type="ARBA" id="ARBA00023242"/>
    </source>
</evidence>
<dbReference type="SMART" id="SM00066">
    <property type="entry name" value="GAL4"/>
    <property type="match status" value="1"/>
</dbReference>
<dbReference type="SMART" id="SM00906">
    <property type="entry name" value="Fungal_trans"/>
    <property type="match status" value="1"/>
</dbReference>
<dbReference type="EMBL" id="KE504141">
    <property type="protein sequence ID" value="EPT01533.1"/>
    <property type="molecule type" value="Genomic_DNA"/>
</dbReference>
<dbReference type="InParanoid" id="S8EA58"/>
<dbReference type="SUPFAM" id="SSF57701">
    <property type="entry name" value="Zn2/Cys6 DNA-binding domain"/>
    <property type="match status" value="1"/>
</dbReference>
<dbReference type="STRING" id="743788.S8EA58"/>
<keyword evidence="4" id="KW-0805">Transcription regulation</keyword>
<dbReference type="Proteomes" id="UP000015241">
    <property type="component" value="Unassembled WGS sequence"/>
</dbReference>
<feature type="compositionally biased region" description="Low complexity" evidence="8">
    <location>
        <begin position="216"/>
        <end position="226"/>
    </location>
</feature>
<dbReference type="GO" id="GO:0000981">
    <property type="term" value="F:DNA-binding transcription factor activity, RNA polymerase II-specific"/>
    <property type="evidence" value="ECO:0007669"/>
    <property type="project" value="InterPro"/>
</dbReference>
<evidence type="ECO:0000256" key="4">
    <source>
        <dbReference type="ARBA" id="ARBA00023015"/>
    </source>
</evidence>
<sequence>MSFADYAFDPAPLPNASDDDNEPGPSNFKGIKRGSRACDRCRRLKSKCEPADSDKCKNCVSAGTPCTYQGPSFKRGPPKGYIHAIEQRWHQVECLLGTIMATPQAEGIISQLRGDPFAHTILDRVEAGPYGPRNRGRGAANSETFYATIMGTSDNAAREDRRIRRQSRMTREIVSIEDSNILANPTPEWQEGLIRRLAGGAVPVYASQSPVSVATSRSPISDSSSSLYGTEEPRTRRRLEGSYLPTSSLARQAVTQPFSSSSTYSNWDEVDDTVDSFGHLALDDMKEIRYHGHASGLPLLARSDNPTGANKANGVWNFPPIKQEEMSDRLGDLRQADTHIQLPPLEAQHHLIDLYFAWVHPFFPVIHKEQFLAGFPYSREEVSLDNHPNPRTTQKVNKLLLLAIFSIADRYGSEAFWQSTGENASSAGARWASEAREMISHVLQFSRPSTVQALLLLGIREFGIGSMEQGWLLTGMALRMAVDLGLNRNADNWKYEGKELFSTIEKQIRKQIWWSVCVTDKLSAMWMGRPVTFRANDYTTLLPDVSPEEEYEMWQPFPTDAFGSNFAPHRARILACFHEQCELSVIITDIMDQIYPVKSIPDALPRRQLLQGLEERLHKWQINLPDHLRYQSGHAQTPLPHILILHIEYYSAVLLLHRAFIPHASGRSDDNAQGAYGDPLPMKSLDISETMLFHEKYGLVHAPPFLTIYLQSAGIMHVITVSRQPGHPQASLGLHQCTNALTRLGVIWPSAKRVQVLLDGATGLARESPSLPLPDRREHKRTAEQALGGDMNTDVYDQQANVFYPPSSEDMDTQPLLDEDANTRAMLQSLGLHVSLPDPSLATYLPDYQYWPRQTYDAMSPSAFLNTSAAGTSGGDSSMVAAPFTFNQNDLAPQFVQGVHYPILDPSSLFPVHSPNVPQDHPAPDQRRGT</sequence>
<evidence type="ECO:0000256" key="5">
    <source>
        <dbReference type="ARBA" id="ARBA00023125"/>
    </source>
</evidence>
<evidence type="ECO:0000256" key="1">
    <source>
        <dbReference type="ARBA" id="ARBA00004123"/>
    </source>
</evidence>
<dbReference type="Gene3D" id="4.10.240.10">
    <property type="entry name" value="Zn(2)-C6 fungal-type DNA-binding domain"/>
    <property type="match status" value="1"/>
</dbReference>
<dbReference type="CDD" id="cd12148">
    <property type="entry name" value="fungal_TF_MHR"/>
    <property type="match status" value="1"/>
</dbReference>
<dbReference type="GO" id="GO:0008270">
    <property type="term" value="F:zinc ion binding"/>
    <property type="evidence" value="ECO:0007669"/>
    <property type="project" value="InterPro"/>
</dbReference>
<keyword evidence="3" id="KW-0862">Zinc</keyword>
<feature type="domain" description="Zn(2)-C6 fungal-type" evidence="9">
    <location>
        <begin position="37"/>
        <end position="68"/>
    </location>
</feature>
<accession>S8EA58</accession>
<name>S8EA58_FOMSC</name>
<dbReference type="PANTHER" id="PTHR31313">
    <property type="entry name" value="TY1 ENHANCER ACTIVATOR"/>
    <property type="match status" value="1"/>
</dbReference>
<protein>
    <recommendedName>
        <fullName evidence="9">Zn(2)-C6 fungal-type domain-containing protein</fullName>
    </recommendedName>
</protein>
<keyword evidence="7" id="KW-0539">Nucleus</keyword>
<evidence type="ECO:0000256" key="3">
    <source>
        <dbReference type="ARBA" id="ARBA00022833"/>
    </source>
</evidence>
<feature type="region of interest" description="Disordered" evidence="8">
    <location>
        <begin position="210"/>
        <end position="238"/>
    </location>
</feature>